<dbReference type="Proteomes" id="UP000490800">
    <property type="component" value="Unassembled WGS sequence"/>
</dbReference>
<evidence type="ECO:0000313" key="2">
    <source>
        <dbReference type="EMBL" id="MVP00457.1"/>
    </source>
</evidence>
<feature type="domain" description="Bacterial bifunctional deaminase-reductase C-terminal" evidence="1">
    <location>
        <begin position="26"/>
        <end position="94"/>
    </location>
</feature>
<dbReference type="InterPro" id="IPR024072">
    <property type="entry name" value="DHFR-like_dom_sf"/>
</dbReference>
<sequence length="110" mass="12045">MWLRAIPVTEAQWGDYGDTISLLAGDLNERVPAVKREIEGKIIVPGSAGLVQSLLNAGFVDAINMIIHPVILGSGKRYLDCMTANKDLKLIGTQLYETSGSTRLRYEVVK</sequence>
<name>A0A7X3JZW4_9BACL</name>
<dbReference type="GO" id="GO:0008703">
    <property type="term" value="F:5-amino-6-(5-phosphoribosylamino)uracil reductase activity"/>
    <property type="evidence" value="ECO:0007669"/>
    <property type="project" value="InterPro"/>
</dbReference>
<protein>
    <recommendedName>
        <fullName evidence="1">Bacterial bifunctional deaminase-reductase C-terminal domain-containing protein</fullName>
    </recommendedName>
</protein>
<dbReference type="EMBL" id="RHLK01000006">
    <property type="protein sequence ID" value="MVP00457.1"/>
    <property type="molecule type" value="Genomic_DNA"/>
</dbReference>
<dbReference type="InterPro" id="IPR002734">
    <property type="entry name" value="RibDG_C"/>
</dbReference>
<dbReference type="GO" id="GO:0009231">
    <property type="term" value="P:riboflavin biosynthetic process"/>
    <property type="evidence" value="ECO:0007669"/>
    <property type="project" value="InterPro"/>
</dbReference>
<reference evidence="2 3" key="1">
    <citation type="journal article" date="2019" name="Microorganisms">
        <title>Paenibacillus lutrae sp. nov., A Chitinolytic Species Isolated from A River Otter in Castril Natural Park, Granada, Spain.</title>
        <authorList>
            <person name="Rodriguez M."/>
            <person name="Reina J.C."/>
            <person name="Bejar V."/>
            <person name="Llamas I."/>
        </authorList>
    </citation>
    <scope>NUCLEOTIDE SEQUENCE [LARGE SCALE GENOMIC DNA]</scope>
    <source>
        <strain evidence="2 3">N10</strain>
    </source>
</reference>
<organism evidence="2 3">
    <name type="scientific">Paenibacillus lutrae</name>
    <dbReference type="NCBI Taxonomy" id="2078573"/>
    <lineage>
        <taxon>Bacteria</taxon>
        <taxon>Bacillati</taxon>
        <taxon>Bacillota</taxon>
        <taxon>Bacilli</taxon>
        <taxon>Bacillales</taxon>
        <taxon>Paenibacillaceae</taxon>
        <taxon>Paenibacillus</taxon>
    </lineage>
</organism>
<dbReference type="OrthoDB" id="195113at2"/>
<dbReference type="RefSeq" id="WP_157336133.1">
    <property type="nucleotide sequence ID" value="NZ_RHLK01000006.1"/>
</dbReference>
<dbReference type="Gene3D" id="3.40.430.10">
    <property type="entry name" value="Dihydrofolate Reductase, subunit A"/>
    <property type="match status" value="1"/>
</dbReference>
<evidence type="ECO:0000259" key="1">
    <source>
        <dbReference type="Pfam" id="PF01872"/>
    </source>
</evidence>
<evidence type="ECO:0000313" key="3">
    <source>
        <dbReference type="Proteomes" id="UP000490800"/>
    </source>
</evidence>
<dbReference type="SUPFAM" id="SSF53597">
    <property type="entry name" value="Dihydrofolate reductase-like"/>
    <property type="match status" value="1"/>
</dbReference>
<proteinExistence type="predicted"/>
<accession>A0A7X3JZW4</accession>
<dbReference type="Pfam" id="PF01872">
    <property type="entry name" value="RibD_C"/>
    <property type="match status" value="1"/>
</dbReference>
<comment type="caution">
    <text evidence="2">The sequence shown here is derived from an EMBL/GenBank/DDBJ whole genome shotgun (WGS) entry which is preliminary data.</text>
</comment>
<gene>
    <name evidence="2" type="ORF">EDM21_13130</name>
</gene>
<dbReference type="AlphaFoldDB" id="A0A7X3JZW4"/>
<keyword evidence="3" id="KW-1185">Reference proteome</keyword>